<name>A0A9P0GES3_9CUCU</name>
<accession>A0A9P0GES3</accession>
<dbReference type="OrthoDB" id="261614at2759"/>
<gene>
    <name evidence="1" type="ORF">PSYICH_LOCUS6465</name>
</gene>
<evidence type="ECO:0000313" key="2">
    <source>
        <dbReference type="Proteomes" id="UP001153636"/>
    </source>
</evidence>
<dbReference type="AlphaFoldDB" id="A0A9P0GES3"/>
<dbReference type="PANTHER" id="PTHR39953">
    <property type="entry name" value="RE54151P"/>
    <property type="match status" value="1"/>
</dbReference>
<evidence type="ECO:0000313" key="1">
    <source>
        <dbReference type="EMBL" id="CAH1106747.1"/>
    </source>
</evidence>
<dbReference type="Proteomes" id="UP001153636">
    <property type="component" value="Chromosome 2"/>
</dbReference>
<sequence>MWLQRKCEQPSVTSQVCYWKASKLSKAVIEQDGFKLEDLVDREIPSLRNKDNFLEKVKSLSGTGPLFDVYKKFIFEDISLFHLIENFQGTKTDQSENFISFVCKKMQNNTCEKAEIATQDQSKSSQWWDRITASKFYEAAHCWTTDGSLIEIILGASKLIGTTAMKLPTIFVKTITTHELLQEAEARGEETGNVQLVFKKEYHIPGVHPEWKNQNVAENEVASMFLFENECVPNFDHDGVNQVDERRHIQIHPQSPHIDPMT</sequence>
<reference evidence="1" key="1">
    <citation type="submission" date="2022-01" db="EMBL/GenBank/DDBJ databases">
        <authorList>
            <person name="King R."/>
        </authorList>
    </citation>
    <scope>NUCLEOTIDE SEQUENCE</scope>
</reference>
<organism evidence="1 2">
    <name type="scientific">Psylliodes chrysocephalus</name>
    <dbReference type="NCBI Taxonomy" id="3402493"/>
    <lineage>
        <taxon>Eukaryota</taxon>
        <taxon>Metazoa</taxon>
        <taxon>Ecdysozoa</taxon>
        <taxon>Arthropoda</taxon>
        <taxon>Hexapoda</taxon>
        <taxon>Insecta</taxon>
        <taxon>Pterygota</taxon>
        <taxon>Neoptera</taxon>
        <taxon>Endopterygota</taxon>
        <taxon>Coleoptera</taxon>
        <taxon>Polyphaga</taxon>
        <taxon>Cucujiformia</taxon>
        <taxon>Chrysomeloidea</taxon>
        <taxon>Chrysomelidae</taxon>
        <taxon>Galerucinae</taxon>
        <taxon>Alticini</taxon>
        <taxon>Psylliodes</taxon>
    </lineage>
</organism>
<protein>
    <submittedName>
        <fullName evidence="1">Uncharacterized protein</fullName>
    </submittedName>
</protein>
<dbReference type="PANTHER" id="PTHR39953:SF1">
    <property type="entry name" value="RE54151P"/>
    <property type="match status" value="1"/>
</dbReference>
<proteinExistence type="predicted"/>
<keyword evidence="2" id="KW-1185">Reference proteome</keyword>
<dbReference type="EMBL" id="OV651814">
    <property type="protein sequence ID" value="CAH1106747.1"/>
    <property type="molecule type" value="Genomic_DNA"/>
</dbReference>